<evidence type="ECO:0000256" key="4">
    <source>
        <dbReference type="ARBA" id="ARBA00023136"/>
    </source>
</evidence>
<keyword evidence="3 5" id="KW-1133">Transmembrane helix</keyword>
<dbReference type="RefSeq" id="WP_116650337.1">
    <property type="nucleotide sequence ID" value="NZ_QUZK01000030.1"/>
</dbReference>
<evidence type="ECO:0000256" key="3">
    <source>
        <dbReference type="ARBA" id="ARBA00022989"/>
    </source>
</evidence>
<accession>A0A3E1K9I0</accession>
<dbReference type="InterPro" id="IPR050307">
    <property type="entry name" value="Sterol_Desaturase_Related"/>
</dbReference>
<evidence type="ECO:0000256" key="5">
    <source>
        <dbReference type="SAM" id="Phobius"/>
    </source>
</evidence>
<gene>
    <name evidence="7" type="ORF">DZC52_06580</name>
</gene>
<evidence type="ECO:0000313" key="7">
    <source>
        <dbReference type="EMBL" id="RFF30839.1"/>
    </source>
</evidence>
<dbReference type="GO" id="GO:0016491">
    <property type="term" value="F:oxidoreductase activity"/>
    <property type="evidence" value="ECO:0007669"/>
    <property type="project" value="InterPro"/>
</dbReference>
<feature type="transmembrane region" description="Helical" evidence="5">
    <location>
        <begin position="6"/>
        <end position="27"/>
    </location>
</feature>
<dbReference type="GO" id="GO:0008610">
    <property type="term" value="P:lipid biosynthetic process"/>
    <property type="evidence" value="ECO:0007669"/>
    <property type="project" value="InterPro"/>
</dbReference>
<protein>
    <submittedName>
        <fullName evidence="7">Sterol desaturase family protein</fullName>
    </submittedName>
</protein>
<comment type="caution">
    <text evidence="7">The sequence shown here is derived from an EMBL/GenBank/DDBJ whole genome shotgun (WGS) entry which is preliminary data.</text>
</comment>
<evidence type="ECO:0000313" key="8">
    <source>
        <dbReference type="Proteomes" id="UP000260351"/>
    </source>
</evidence>
<dbReference type="InterPro" id="IPR006694">
    <property type="entry name" value="Fatty_acid_hydroxylase"/>
</dbReference>
<dbReference type="PANTHER" id="PTHR11863">
    <property type="entry name" value="STEROL DESATURASE"/>
    <property type="match status" value="1"/>
</dbReference>
<reference evidence="7 8" key="1">
    <citation type="submission" date="2018-08" db="EMBL/GenBank/DDBJ databases">
        <title>Wenzhouxiangella salilacus sp. nov., a novel bacterium isolated from a saline lake in Xinjiang Province, China.</title>
        <authorList>
            <person name="Han S."/>
        </authorList>
    </citation>
    <scope>NUCLEOTIDE SEQUENCE [LARGE SCALE GENOMIC DNA]</scope>
    <source>
        <strain evidence="7 8">XDB06</strain>
    </source>
</reference>
<evidence type="ECO:0000256" key="1">
    <source>
        <dbReference type="ARBA" id="ARBA00004370"/>
    </source>
</evidence>
<feature type="transmembrane region" description="Helical" evidence="5">
    <location>
        <begin position="39"/>
        <end position="64"/>
    </location>
</feature>
<feature type="domain" description="Fatty acid hydroxylase" evidence="6">
    <location>
        <begin position="85"/>
        <end position="221"/>
    </location>
</feature>
<evidence type="ECO:0000259" key="6">
    <source>
        <dbReference type="Pfam" id="PF04116"/>
    </source>
</evidence>
<dbReference type="AlphaFoldDB" id="A0A3E1K9I0"/>
<organism evidence="7 8">
    <name type="scientific">Wenzhouxiangella sediminis</name>
    <dbReference type="NCBI Taxonomy" id="1792836"/>
    <lineage>
        <taxon>Bacteria</taxon>
        <taxon>Pseudomonadati</taxon>
        <taxon>Pseudomonadota</taxon>
        <taxon>Gammaproteobacteria</taxon>
        <taxon>Chromatiales</taxon>
        <taxon>Wenzhouxiangellaceae</taxon>
        <taxon>Wenzhouxiangella</taxon>
    </lineage>
</organism>
<comment type="subcellular location">
    <subcellularLocation>
        <location evidence="1">Membrane</location>
    </subcellularLocation>
</comment>
<dbReference type="OrthoDB" id="9770329at2"/>
<name>A0A3E1K9I0_9GAMM</name>
<proteinExistence type="predicted"/>
<keyword evidence="8" id="KW-1185">Reference proteome</keyword>
<dbReference type="GO" id="GO:0016020">
    <property type="term" value="C:membrane"/>
    <property type="evidence" value="ECO:0007669"/>
    <property type="project" value="UniProtKB-SubCell"/>
</dbReference>
<keyword evidence="2 5" id="KW-0812">Transmembrane</keyword>
<dbReference type="Proteomes" id="UP000260351">
    <property type="component" value="Unassembled WGS sequence"/>
</dbReference>
<dbReference type="Pfam" id="PF04116">
    <property type="entry name" value="FA_hydroxylase"/>
    <property type="match status" value="1"/>
</dbReference>
<evidence type="ECO:0000256" key="2">
    <source>
        <dbReference type="ARBA" id="ARBA00022692"/>
    </source>
</evidence>
<keyword evidence="4 5" id="KW-0472">Membrane</keyword>
<dbReference type="EMBL" id="QUZK01000030">
    <property type="protein sequence ID" value="RFF30839.1"/>
    <property type="molecule type" value="Genomic_DNA"/>
</dbReference>
<feature type="transmembrane region" description="Helical" evidence="5">
    <location>
        <begin position="76"/>
        <end position="97"/>
    </location>
</feature>
<dbReference type="GO" id="GO:0005506">
    <property type="term" value="F:iron ion binding"/>
    <property type="evidence" value="ECO:0007669"/>
    <property type="project" value="InterPro"/>
</dbReference>
<sequence>MPNEPLIRVTIFLGTLAVLLIVQRLWPARGDGGWSLRQLTNAALVVLDTLILRLAFPVLAVAFAMQIQGGGLFGWLAWPAWLEIIVAVLIFDVAIYWQHRLLHTIPLLWRMHRVHHADTAFDVTTGVRFHPFETTLSMGIKLGLVFLLGPHPVAVLVFEILLSAGSLFTHADFRFPAALDRRLRWLIVTPSMHRIHHSTWRPETDSNYGFHLSIWDRVFGSYTPAPRQDERSMPIGLDRFRSRREQSLLQLLINPFRPNIRKDRIEEKQDA</sequence>